<comment type="caution">
    <text evidence="1">The sequence shown here is derived from an EMBL/GenBank/DDBJ whole genome shotgun (WGS) entry which is preliminary data.</text>
</comment>
<evidence type="ECO:0000313" key="2">
    <source>
        <dbReference type="Proteomes" id="UP000052013"/>
    </source>
</evidence>
<dbReference type="STRING" id="1423739.FC85_GL001932"/>
<name>A0A0R1S843_9LACO</name>
<sequence length="68" mass="7651">MTPSFQKFKKPKRMYSEHVLCYSSAKTALPSSSKKINVLLTPVSILSEGFNNFVYTLLNSCKIVATDF</sequence>
<reference evidence="1 2" key="1">
    <citation type="journal article" date="2015" name="Genome Announc.">
        <title>Expanding the biotechnology potential of lactobacilli through comparative genomics of 213 strains and associated genera.</title>
        <authorList>
            <person name="Sun Z."/>
            <person name="Harris H.M."/>
            <person name="McCann A."/>
            <person name="Guo C."/>
            <person name="Argimon S."/>
            <person name="Zhang W."/>
            <person name="Yang X."/>
            <person name="Jeffery I.B."/>
            <person name="Cooney J.C."/>
            <person name="Kagawa T.F."/>
            <person name="Liu W."/>
            <person name="Song Y."/>
            <person name="Salvetti E."/>
            <person name="Wrobel A."/>
            <person name="Rasinkangas P."/>
            <person name="Parkhill J."/>
            <person name="Rea M.C."/>
            <person name="O'Sullivan O."/>
            <person name="Ritari J."/>
            <person name="Douillard F.P."/>
            <person name="Paul Ross R."/>
            <person name="Yang R."/>
            <person name="Briner A.E."/>
            <person name="Felis G.E."/>
            <person name="de Vos W.M."/>
            <person name="Barrangou R."/>
            <person name="Klaenhammer T.R."/>
            <person name="Caufield P.W."/>
            <person name="Cui Y."/>
            <person name="Zhang H."/>
            <person name="O'Toole P.W."/>
        </authorList>
    </citation>
    <scope>NUCLEOTIDE SEQUENCE [LARGE SCALE GENOMIC DNA]</scope>
    <source>
        <strain evidence="1 2">DSM 14421</strain>
    </source>
</reference>
<dbReference type="EMBL" id="AZEY01000108">
    <property type="protein sequence ID" value="KRL62424.1"/>
    <property type="molecule type" value="Genomic_DNA"/>
</dbReference>
<dbReference type="PATRIC" id="fig|1423739.3.peg.2016"/>
<dbReference type="AlphaFoldDB" id="A0A0R1S843"/>
<proteinExistence type="predicted"/>
<dbReference type="Proteomes" id="UP000052013">
    <property type="component" value="Unassembled WGS sequence"/>
</dbReference>
<gene>
    <name evidence="1" type="ORF">FC85_GL001932</name>
</gene>
<organism evidence="1 2">
    <name type="scientific">Lentilactobacillus diolivorans DSM 14421</name>
    <dbReference type="NCBI Taxonomy" id="1423739"/>
    <lineage>
        <taxon>Bacteria</taxon>
        <taxon>Bacillati</taxon>
        <taxon>Bacillota</taxon>
        <taxon>Bacilli</taxon>
        <taxon>Lactobacillales</taxon>
        <taxon>Lactobacillaceae</taxon>
        <taxon>Lentilactobacillus</taxon>
    </lineage>
</organism>
<evidence type="ECO:0000313" key="1">
    <source>
        <dbReference type="EMBL" id="KRL62424.1"/>
    </source>
</evidence>
<protein>
    <submittedName>
        <fullName evidence="1">Uncharacterized protein</fullName>
    </submittedName>
</protein>
<accession>A0A0R1S843</accession>